<dbReference type="Pfam" id="PF11255">
    <property type="entry name" value="DUF3054"/>
    <property type="match status" value="1"/>
</dbReference>
<dbReference type="EMBL" id="JAVFCB010000004">
    <property type="protein sequence ID" value="MDQ4214024.1"/>
    <property type="molecule type" value="Genomic_DNA"/>
</dbReference>
<keyword evidence="1" id="KW-0812">Transmembrane</keyword>
<feature type="transmembrane region" description="Helical" evidence="1">
    <location>
        <begin position="12"/>
        <end position="31"/>
    </location>
</feature>
<name>A0ABU0XH80_9MICO</name>
<feature type="transmembrane region" description="Helical" evidence="1">
    <location>
        <begin position="99"/>
        <end position="125"/>
    </location>
</feature>
<organism evidence="2 3">
    <name type="scientific">Microbacterium capsulatum</name>
    <dbReference type="NCBI Taxonomy" id="3041921"/>
    <lineage>
        <taxon>Bacteria</taxon>
        <taxon>Bacillati</taxon>
        <taxon>Actinomycetota</taxon>
        <taxon>Actinomycetes</taxon>
        <taxon>Micrococcales</taxon>
        <taxon>Microbacteriaceae</taxon>
        <taxon>Microbacterium</taxon>
    </lineage>
</organism>
<feature type="transmembrane region" description="Helical" evidence="1">
    <location>
        <begin position="43"/>
        <end position="63"/>
    </location>
</feature>
<comment type="caution">
    <text evidence="2">The sequence shown here is derived from an EMBL/GenBank/DDBJ whole genome shotgun (WGS) entry which is preliminary data.</text>
</comment>
<protein>
    <submittedName>
        <fullName evidence="2">DUF3054 domain-containing protein</fullName>
    </submittedName>
</protein>
<dbReference type="InterPro" id="IPR021414">
    <property type="entry name" value="DUF3054"/>
</dbReference>
<keyword evidence="1" id="KW-0472">Membrane</keyword>
<keyword evidence="1" id="KW-1133">Transmembrane helix</keyword>
<dbReference type="RefSeq" id="WP_308488958.1">
    <property type="nucleotide sequence ID" value="NZ_JAVFCB010000004.1"/>
</dbReference>
<evidence type="ECO:0000313" key="2">
    <source>
        <dbReference type="EMBL" id="MDQ4214024.1"/>
    </source>
</evidence>
<evidence type="ECO:0000313" key="3">
    <source>
        <dbReference type="Proteomes" id="UP001230289"/>
    </source>
</evidence>
<keyword evidence="3" id="KW-1185">Reference proteome</keyword>
<proteinExistence type="predicted"/>
<sequence>MTDAARPARSVLPWPAAGGIDAVLVVVFAAIGRASHEHSVDVLGVLETAWPFLAGLAVGWTVLRAWRAPTAILRTGLPLVVITVAVGMILRVVTGAGTAFAFIIVATVTLLVFLLGWRGIAVLIARSRR</sequence>
<reference evidence="2 3" key="1">
    <citation type="submission" date="2023-08" db="EMBL/GenBank/DDBJ databases">
        <title>Microbacterium sp. nov., isolated from a waste landfill.</title>
        <authorList>
            <person name="Wen W."/>
        </authorList>
    </citation>
    <scope>NUCLEOTIDE SEQUENCE [LARGE SCALE GENOMIC DNA]</scope>
    <source>
        <strain evidence="2 3">ASV81</strain>
    </source>
</reference>
<dbReference type="Proteomes" id="UP001230289">
    <property type="component" value="Unassembled WGS sequence"/>
</dbReference>
<gene>
    <name evidence="2" type="ORF">RBR11_08850</name>
</gene>
<accession>A0ABU0XH80</accession>
<feature type="transmembrane region" description="Helical" evidence="1">
    <location>
        <begin position="75"/>
        <end position="93"/>
    </location>
</feature>
<evidence type="ECO:0000256" key="1">
    <source>
        <dbReference type="SAM" id="Phobius"/>
    </source>
</evidence>